<dbReference type="VEuPathDB" id="FungiDB:yc1106_08603"/>
<dbReference type="EMBL" id="CP089279">
    <property type="protein sequence ID" value="USP81329.1"/>
    <property type="molecule type" value="Genomic_DNA"/>
</dbReference>
<name>A0A9Q8ZEQ0_CURCL</name>
<dbReference type="InterPro" id="IPR053157">
    <property type="entry name" value="Sterol_Uptake_Regulator"/>
</dbReference>
<reference evidence="1" key="1">
    <citation type="submission" date="2021-12" db="EMBL/GenBank/DDBJ databases">
        <title>Curvularia clavata genome.</title>
        <authorList>
            <person name="Cao Y."/>
        </authorList>
    </citation>
    <scope>NUCLEOTIDE SEQUENCE</scope>
    <source>
        <strain evidence="1">Yc1106</strain>
    </source>
</reference>
<accession>A0A9Q8ZEQ0</accession>
<organism evidence="1 2">
    <name type="scientific">Curvularia clavata</name>
    <dbReference type="NCBI Taxonomy" id="95742"/>
    <lineage>
        <taxon>Eukaryota</taxon>
        <taxon>Fungi</taxon>
        <taxon>Dikarya</taxon>
        <taxon>Ascomycota</taxon>
        <taxon>Pezizomycotina</taxon>
        <taxon>Dothideomycetes</taxon>
        <taxon>Pleosporomycetidae</taxon>
        <taxon>Pleosporales</taxon>
        <taxon>Pleosporineae</taxon>
        <taxon>Pleosporaceae</taxon>
        <taxon>Curvularia</taxon>
    </lineage>
</organism>
<dbReference type="Proteomes" id="UP001056012">
    <property type="component" value="Chromosome 6"/>
</dbReference>
<gene>
    <name evidence="1" type="ORF">yc1106_08603</name>
</gene>
<dbReference type="PANTHER" id="PTHR47784">
    <property type="entry name" value="STEROL UPTAKE CONTROL PROTEIN 2"/>
    <property type="match status" value="1"/>
</dbReference>
<dbReference type="OrthoDB" id="4937900at2759"/>
<evidence type="ECO:0000313" key="2">
    <source>
        <dbReference type="Proteomes" id="UP001056012"/>
    </source>
</evidence>
<keyword evidence="2" id="KW-1185">Reference proteome</keyword>
<evidence type="ECO:0000313" key="1">
    <source>
        <dbReference type="EMBL" id="USP81329.1"/>
    </source>
</evidence>
<protein>
    <submittedName>
        <fullName evidence="1">Uncharacterized protein</fullName>
    </submittedName>
</protein>
<dbReference type="AlphaFoldDB" id="A0A9Q8ZEQ0"/>
<dbReference type="PANTHER" id="PTHR47784:SF4">
    <property type="entry name" value="ZN(II)2CYS6 TRANSCRIPTION FACTOR (EUROFUNG)"/>
    <property type="match status" value="1"/>
</dbReference>
<dbReference type="GO" id="GO:0001228">
    <property type="term" value="F:DNA-binding transcription activator activity, RNA polymerase II-specific"/>
    <property type="evidence" value="ECO:0007669"/>
    <property type="project" value="TreeGrafter"/>
</dbReference>
<sequence>MVDVTPSNCVPMFMYTSVLGLHALADAVKGLRTDEEGFLDNFIMYLNLHRGVRAVTQQFWDVLKQSRLSPALNSAEVAMGAANSNNQDRASSVASLLYRLLDHSDMGIDSKTACRDAVAHLQKVYETQPQGEGSCEEKLGGSDLIWAWPVLLSAAFTELLVKRQSEALVILCHYAVLLHERRGVWLVGNAGSYWRRWLELPYEVLEEPA</sequence>
<proteinExistence type="predicted"/>